<evidence type="ECO:0000313" key="2">
    <source>
        <dbReference type="Proteomes" id="UP000518315"/>
    </source>
</evidence>
<dbReference type="RefSeq" id="WP_125850666.1">
    <property type="nucleotide sequence ID" value="NZ_JACHXH010000039.1"/>
</dbReference>
<comment type="caution">
    <text evidence="1">The sequence shown here is derived from an EMBL/GenBank/DDBJ whole genome shotgun (WGS) entry which is preliminary data.</text>
</comment>
<organism evidence="1 2">
    <name type="scientific">Rhizobium pisi</name>
    <dbReference type="NCBI Taxonomy" id="574561"/>
    <lineage>
        <taxon>Bacteria</taxon>
        <taxon>Pseudomonadati</taxon>
        <taxon>Pseudomonadota</taxon>
        <taxon>Alphaproteobacteria</taxon>
        <taxon>Hyphomicrobiales</taxon>
        <taxon>Rhizobiaceae</taxon>
        <taxon>Rhizobium/Agrobacterium group</taxon>
        <taxon>Rhizobium</taxon>
    </lineage>
</organism>
<name>A0A4R0CNI6_9HYPH</name>
<reference evidence="1 2" key="1">
    <citation type="submission" date="2020-08" db="EMBL/GenBank/DDBJ databases">
        <title>Genomic Encyclopedia of Type Strains, Phase III (KMG-III): the genomes of soil and plant-associated and newly described type strains.</title>
        <authorList>
            <person name="Whitman W."/>
        </authorList>
    </citation>
    <scope>NUCLEOTIDE SEQUENCE [LARGE SCALE GENOMIC DNA]</scope>
    <source>
        <strain evidence="1 2">CECT 4113</strain>
    </source>
</reference>
<dbReference type="AlphaFoldDB" id="A0A4R0CNI6"/>
<keyword evidence="2" id="KW-1185">Reference proteome</keyword>
<dbReference type="EMBL" id="JACHXH010000039">
    <property type="protein sequence ID" value="MBB3138827.1"/>
    <property type="molecule type" value="Genomic_DNA"/>
</dbReference>
<evidence type="ECO:0000313" key="1">
    <source>
        <dbReference type="EMBL" id="MBB3138827.1"/>
    </source>
</evidence>
<accession>A0A4R0CNI6</accession>
<gene>
    <name evidence="1" type="ORF">FHS26_006606</name>
</gene>
<dbReference type="OrthoDB" id="9809421at2"/>
<sequence>MVVELRVPCNLRTEGEVLKWARRESTHLGGRRPIETDAGAVEVFDYVEAYIRDHATQPPDISSADAWNRM</sequence>
<dbReference type="Proteomes" id="UP000518315">
    <property type="component" value="Unassembled WGS sequence"/>
</dbReference>
<proteinExistence type="predicted"/>
<protein>
    <submittedName>
        <fullName evidence="1">Uncharacterized protein</fullName>
    </submittedName>
</protein>